<gene>
    <name evidence="1" type="ORF">B0F90DRAFT_1764002</name>
</gene>
<dbReference type="EMBL" id="WTXG01000099">
    <property type="protein sequence ID" value="KAI0293308.1"/>
    <property type="molecule type" value="Genomic_DNA"/>
</dbReference>
<comment type="caution">
    <text evidence="1">The sequence shown here is derived from an EMBL/GenBank/DDBJ whole genome shotgun (WGS) entry which is preliminary data.</text>
</comment>
<dbReference type="AlphaFoldDB" id="A0AAD4QK04"/>
<reference evidence="1" key="1">
    <citation type="journal article" date="2022" name="New Phytol.">
        <title>Evolutionary transition to the ectomycorrhizal habit in the genomes of a hyperdiverse lineage of mushroom-forming fungi.</title>
        <authorList>
            <person name="Looney B."/>
            <person name="Miyauchi S."/>
            <person name="Morin E."/>
            <person name="Drula E."/>
            <person name="Courty P.E."/>
            <person name="Kohler A."/>
            <person name="Kuo A."/>
            <person name="LaButti K."/>
            <person name="Pangilinan J."/>
            <person name="Lipzen A."/>
            <person name="Riley R."/>
            <person name="Andreopoulos W."/>
            <person name="He G."/>
            <person name="Johnson J."/>
            <person name="Nolan M."/>
            <person name="Tritt A."/>
            <person name="Barry K.W."/>
            <person name="Grigoriev I.V."/>
            <person name="Nagy L.G."/>
            <person name="Hibbett D."/>
            <person name="Henrissat B."/>
            <person name="Matheny P.B."/>
            <person name="Labbe J."/>
            <person name="Martin F.M."/>
        </authorList>
    </citation>
    <scope>NUCLEOTIDE SEQUENCE</scope>
    <source>
        <strain evidence="1">BPL690</strain>
    </source>
</reference>
<accession>A0AAD4QK04</accession>
<evidence type="ECO:0000313" key="2">
    <source>
        <dbReference type="Proteomes" id="UP001203297"/>
    </source>
</evidence>
<organism evidence="1 2">
    <name type="scientific">Multifurca ochricompacta</name>
    <dbReference type="NCBI Taxonomy" id="376703"/>
    <lineage>
        <taxon>Eukaryota</taxon>
        <taxon>Fungi</taxon>
        <taxon>Dikarya</taxon>
        <taxon>Basidiomycota</taxon>
        <taxon>Agaricomycotina</taxon>
        <taxon>Agaricomycetes</taxon>
        <taxon>Russulales</taxon>
        <taxon>Russulaceae</taxon>
        <taxon>Multifurca</taxon>
    </lineage>
</organism>
<sequence length="55" mass="6203">ALGYIFAEGNVPSSHQSFETHHQCNCFCKFFQVPTDYNIWESQGSLIHSIDSPAL</sequence>
<feature type="non-terminal residue" evidence="1">
    <location>
        <position position="1"/>
    </location>
</feature>
<evidence type="ECO:0000313" key="1">
    <source>
        <dbReference type="EMBL" id="KAI0293308.1"/>
    </source>
</evidence>
<protein>
    <submittedName>
        <fullName evidence="1">Uncharacterized protein</fullName>
    </submittedName>
</protein>
<proteinExistence type="predicted"/>
<keyword evidence="2" id="KW-1185">Reference proteome</keyword>
<dbReference type="Proteomes" id="UP001203297">
    <property type="component" value="Unassembled WGS sequence"/>
</dbReference>
<name>A0AAD4QK04_9AGAM</name>